<dbReference type="GO" id="GO:0051539">
    <property type="term" value="F:4 iron, 4 sulfur cluster binding"/>
    <property type="evidence" value="ECO:0007669"/>
    <property type="project" value="UniProtKB-KW"/>
</dbReference>
<dbReference type="Gene3D" id="3.30.70.20">
    <property type="match status" value="1"/>
</dbReference>
<comment type="caution">
    <text evidence="6">The sequence shown here is derived from an EMBL/GenBank/DDBJ whole genome shotgun (WGS) entry which is preliminary data.</text>
</comment>
<evidence type="ECO:0000256" key="2">
    <source>
        <dbReference type="ARBA" id="ARBA00022723"/>
    </source>
</evidence>
<evidence type="ECO:0000259" key="5">
    <source>
        <dbReference type="PROSITE" id="PS51379"/>
    </source>
</evidence>
<name>A0A523YPW4_UNCAE</name>
<dbReference type="InterPro" id="IPR050572">
    <property type="entry name" value="Fe-S_Ferredoxin"/>
</dbReference>
<dbReference type="PANTHER" id="PTHR43687:SF1">
    <property type="entry name" value="FERREDOXIN III"/>
    <property type="match status" value="1"/>
</dbReference>
<feature type="domain" description="4Fe-4S ferredoxin-type" evidence="5">
    <location>
        <begin position="184"/>
        <end position="212"/>
    </location>
</feature>
<evidence type="ECO:0000256" key="3">
    <source>
        <dbReference type="ARBA" id="ARBA00023004"/>
    </source>
</evidence>
<dbReference type="AlphaFoldDB" id="A0A523YPW4"/>
<gene>
    <name evidence="6" type="ORF">E3J33_01675</name>
</gene>
<protein>
    <submittedName>
        <fullName evidence="6">DUF362 domain-containing protein</fullName>
    </submittedName>
</protein>
<proteinExistence type="predicted"/>
<dbReference type="InterPro" id="IPR017896">
    <property type="entry name" value="4Fe4S_Fe-S-bd"/>
</dbReference>
<keyword evidence="4" id="KW-0411">Iron-sulfur</keyword>
<dbReference type="Gene3D" id="3.40.50.11440">
    <property type="match status" value="1"/>
</dbReference>
<keyword evidence="1" id="KW-0004">4Fe-4S</keyword>
<keyword evidence="2" id="KW-0479">Metal-binding</keyword>
<dbReference type="Proteomes" id="UP000316925">
    <property type="component" value="Unassembled WGS sequence"/>
</dbReference>
<evidence type="ECO:0000313" key="7">
    <source>
        <dbReference type="Proteomes" id="UP000316925"/>
    </source>
</evidence>
<dbReference type="InterPro" id="IPR017900">
    <property type="entry name" value="4Fe4S_Fe_S_CS"/>
</dbReference>
<dbReference type="Pfam" id="PF04015">
    <property type="entry name" value="DUF362"/>
    <property type="match status" value="1"/>
</dbReference>
<evidence type="ECO:0000313" key="6">
    <source>
        <dbReference type="EMBL" id="TET93538.1"/>
    </source>
</evidence>
<dbReference type="PROSITE" id="PS00198">
    <property type="entry name" value="4FE4S_FER_1"/>
    <property type="match status" value="2"/>
</dbReference>
<accession>A0A523YPW4</accession>
<dbReference type="SUPFAM" id="SSF54862">
    <property type="entry name" value="4Fe-4S ferredoxins"/>
    <property type="match status" value="1"/>
</dbReference>
<dbReference type="Pfam" id="PF12838">
    <property type="entry name" value="Fer4_7"/>
    <property type="match status" value="1"/>
</dbReference>
<dbReference type="GO" id="GO:0046872">
    <property type="term" value="F:metal ion binding"/>
    <property type="evidence" value="ECO:0007669"/>
    <property type="project" value="UniProtKB-KW"/>
</dbReference>
<evidence type="ECO:0000256" key="4">
    <source>
        <dbReference type="ARBA" id="ARBA00023014"/>
    </source>
</evidence>
<dbReference type="InterPro" id="IPR007160">
    <property type="entry name" value="DUF362"/>
</dbReference>
<evidence type="ECO:0000256" key="1">
    <source>
        <dbReference type="ARBA" id="ARBA00022485"/>
    </source>
</evidence>
<reference evidence="6 7" key="1">
    <citation type="submission" date="2019-03" db="EMBL/GenBank/DDBJ databases">
        <title>Metabolic potential of uncultured bacteria and archaea associated with petroleum seepage in deep-sea sediments.</title>
        <authorList>
            <person name="Dong X."/>
            <person name="Hubert C."/>
        </authorList>
    </citation>
    <scope>NUCLEOTIDE SEQUENCE [LARGE SCALE GENOMIC DNA]</scope>
    <source>
        <strain evidence="6">E29_bin28</strain>
    </source>
</reference>
<feature type="domain" description="4Fe-4S ferredoxin-type" evidence="5">
    <location>
        <begin position="213"/>
        <end position="242"/>
    </location>
</feature>
<dbReference type="EMBL" id="SOIJ01000096">
    <property type="protein sequence ID" value="TET93538.1"/>
    <property type="molecule type" value="Genomic_DNA"/>
</dbReference>
<keyword evidence="3" id="KW-0408">Iron</keyword>
<sequence>MQKSKVFHILPDEPWSKIDRLFTRSGIKKQIKDDDIVAIKLHFGELGNTRYIHPIFVRKIVELVKEAGGRPFLTDTTTLYKHARHTLFDYLETAAKNGFTRESMGCPVLIADGLHGTNGQWVELESFHKFKRVKIAQSIYEADFLISLAHLTFHPDAGFAGSLKNVAMGCTTKETKLAMHSSEAKPSYNEEKCTRCLRCVKICPGEAFYEKDSQIHYQAEKCIGCGECIAVCPSAALTVPWASVFALDVQRGLMDGFKGVASLFKEKAGFINFGFDITPDCDCPGKSKLPVVPDIGILASCDVIACDKASYDLVMEAPLYPGSELERKDIKAGQNKVEFIHSDVDTSRYWKLCEKTGLGNLQYELEIIS</sequence>
<dbReference type="PROSITE" id="PS51379">
    <property type="entry name" value="4FE4S_FER_2"/>
    <property type="match status" value="2"/>
</dbReference>
<dbReference type="PANTHER" id="PTHR43687">
    <property type="entry name" value="ADENYLYLSULFATE REDUCTASE, BETA SUBUNIT"/>
    <property type="match status" value="1"/>
</dbReference>
<organism evidence="6 7">
    <name type="scientific">Aerophobetes bacterium</name>
    <dbReference type="NCBI Taxonomy" id="2030807"/>
    <lineage>
        <taxon>Bacteria</taxon>
        <taxon>Candidatus Aerophobota</taxon>
    </lineage>
</organism>